<dbReference type="EMBL" id="JBHFNS010000087">
    <property type="protein sequence ID" value="MFB2938248.1"/>
    <property type="molecule type" value="Genomic_DNA"/>
</dbReference>
<dbReference type="RefSeq" id="WP_413259732.1">
    <property type="nucleotide sequence ID" value="NZ_JBHFNS010000087.1"/>
</dbReference>
<dbReference type="Proteomes" id="UP001576776">
    <property type="component" value="Unassembled WGS sequence"/>
</dbReference>
<evidence type="ECO:0000313" key="1">
    <source>
        <dbReference type="EMBL" id="MFB2938248.1"/>
    </source>
</evidence>
<protein>
    <recommendedName>
        <fullName evidence="3">DUF4336 domain-containing protein</fullName>
    </recommendedName>
</protein>
<sequence>MIENFEAKKVSRSLAWLVKLAGIVDPDGKTPIDLRMTFWGRKESARESFQQMLQWEPEKVILCHGRWYQENGTAEIRRAFRWLGNFSVRN</sequence>
<reference evidence="1 2" key="1">
    <citation type="submission" date="2024-09" db="EMBL/GenBank/DDBJ databases">
        <title>Floridaenema gen nov. (Aerosakkonemataceae, Aerosakkonematales ord. nov., Cyanobacteria) from benthic tropical and subtropical fresh waters, with the description of four new species.</title>
        <authorList>
            <person name="Moretto J.A."/>
            <person name="Berthold D.E."/>
            <person name="Lefler F.W."/>
            <person name="Huang I.-S."/>
            <person name="Laughinghouse H. IV."/>
        </authorList>
    </citation>
    <scope>NUCLEOTIDE SEQUENCE [LARGE SCALE GENOMIC DNA]</scope>
    <source>
        <strain evidence="1 2">BLCC-F154</strain>
    </source>
</reference>
<name>A0ABV4YJI1_9CYAN</name>
<evidence type="ECO:0008006" key="3">
    <source>
        <dbReference type="Google" id="ProtNLM"/>
    </source>
</evidence>
<evidence type="ECO:0000313" key="2">
    <source>
        <dbReference type="Proteomes" id="UP001576776"/>
    </source>
</evidence>
<comment type="caution">
    <text evidence="1">The sequence shown here is derived from an EMBL/GenBank/DDBJ whole genome shotgun (WGS) entry which is preliminary data.</text>
</comment>
<accession>A0ABV4YJI1</accession>
<proteinExistence type="predicted"/>
<gene>
    <name evidence="1" type="ORF">ACE1B6_23625</name>
</gene>
<keyword evidence="2" id="KW-1185">Reference proteome</keyword>
<organism evidence="1 2">
    <name type="scientific">Floridaenema fluviatile BLCC-F154</name>
    <dbReference type="NCBI Taxonomy" id="3153640"/>
    <lineage>
        <taxon>Bacteria</taxon>
        <taxon>Bacillati</taxon>
        <taxon>Cyanobacteriota</taxon>
        <taxon>Cyanophyceae</taxon>
        <taxon>Oscillatoriophycideae</taxon>
        <taxon>Aerosakkonematales</taxon>
        <taxon>Aerosakkonemataceae</taxon>
        <taxon>Floridanema</taxon>
        <taxon>Floridanema fluviatile</taxon>
    </lineage>
</organism>